<dbReference type="GO" id="GO:0005743">
    <property type="term" value="C:mitochondrial inner membrane"/>
    <property type="evidence" value="ECO:0007669"/>
    <property type="project" value="UniProtKB-SubCell"/>
</dbReference>
<evidence type="ECO:0000256" key="10">
    <source>
        <dbReference type="ARBA" id="ARBA00022695"/>
    </source>
</evidence>
<dbReference type="Pfam" id="PF09139">
    <property type="entry name" value="Tam41_Mmp37"/>
    <property type="match status" value="1"/>
</dbReference>
<evidence type="ECO:0000256" key="13">
    <source>
        <dbReference type="ARBA" id="ARBA00023098"/>
    </source>
</evidence>
<dbReference type="GO" id="GO:0016024">
    <property type="term" value="P:CDP-diacylglycerol biosynthetic process"/>
    <property type="evidence" value="ECO:0007669"/>
    <property type="project" value="TreeGrafter"/>
</dbReference>
<protein>
    <recommendedName>
        <fullName evidence="7">Phosphatidate cytidylyltransferase, mitochondrial</fullName>
        <ecNumber evidence="6">2.7.7.41</ecNumber>
    </recommendedName>
    <alternativeName>
        <fullName evidence="18">CDP-diacylglycerol synthase</fullName>
    </alternativeName>
</protein>
<dbReference type="PANTHER" id="PTHR13619:SF0">
    <property type="entry name" value="PHOSPHATIDATE CYTIDYLYLTRANSFERASE, MITOCHONDRIAL"/>
    <property type="match status" value="1"/>
</dbReference>
<comment type="caution">
    <text evidence="19">The sequence shown here is derived from an EMBL/GenBank/DDBJ whole genome shotgun (WGS) entry which is preliminary data.</text>
</comment>
<keyword evidence="13" id="KW-0443">Lipid metabolism</keyword>
<keyword evidence="14" id="KW-0496">Mitochondrion</keyword>
<organism evidence="19 20">
    <name type="scientific">Cymbomonas tetramitiformis</name>
    <dbReference type="NCBI Taxonomy" id="36881"/>
    <lineage>
        <taxon>Eukaryota</taxon>
        <taxon>Viridiplantae</taxon>
        <taxon>Chlorophyta</taxon>
        <taxon>Pyramimonadophyceae</taxon>
        <taxon>Pyramimonadales</taxon>
        <taxon>Pyramimonadaceae</taxon>
        <taxon>Cymbomonas</taxon>
    </lineage>
</organism>
<evidence type="ECO:0000256" key="8">
    <source>
        <dbReference type="ARBA" id="ARBA00022516"/>
    </source>
</evidence>
<comment type="subcellular location">
    <subcellularLocation>
        <location evidence="2">Mitochondrion inner membrane</location>
        <topology evidence="2">Peripheral membrane protein</topology>
        <orientation evidence="2">Matrix side</orientation>
    </subcellularLocation>
</comment>
<keyword evidence="10" id="KW-0548">Nucleotidyltransferase</keyword>
<keyword evidence="17" id="KW-1208">Phospholipid metabolism</keyword>
<dbReference type="PANTHER" id="PTHR13619">
    <property type="entry name" value="PHOSPHATIDATE CYTIDYLYLTRANSFERASE, MITOCHONDRIAL"/>
    <property type="match status" value="1"/>
</dbReference>
<gene>
    <name evidence="19" type="ORF">CYMTET_10513</name>
</gene>
<comment type="cofactor">
    <cofactor evidence="1">
        <name>Mg(2+)</name>
        <dbReference type="ChEBI" id="CHEBI:18420"/>
    </cofactor>
</comment>
<dbReference type="InterPro" id="IPR015222">
    <property type="entry name" value="Tam41"/>
</dbReference>
<evidence type="ECO:0000256" key="18">
    <source>
        <dbReference type="ARBA" id="ARBA00029893"/>
    </source>
</evidence>
<evidence type="ECO:0000256" key="5">
    <source>
        <dbReference type="ARBA" id="ARBA00005458"/>
    </source>
</evidence>
<proteinExistence type="inferred from homology"/>
<dbReference type="EC" id="2.7.7.41" evidence="6"/>
<reference evidence="19 20" key="1">
    <citation type="journal article" date="2015" name="Genome Biol. Evol.">
        <title>Comparative Genomics of a Bacterivorous Green Alga Reveals Evolutionary Causalities and Consequences of Phago-Mixotrophic Mode of Nutrition.</title>
        <authorList>
            <person name="Burns J.A."/>
            <person name="Paasch A."/>
            <person name="Narechania A."/>
            <person name="Kim E."/>
        </authorList>
    </citation>
    <scope>NUCLEOTIDE SEQUENCE [LARGE SCALE GENOMIC DNA]</scope>
    <source>
        <strain evidence="19 20">PLY_AMNH</strain>
    </source>
</reference>
<keyword evidence="15" id="KW-0472">Membrane</keyword>
<name>A0AAE0LDS7_9CHLO</name>
<dbReference type="EMBL" id="LGRX02003735">
    <property type="protein sequence ID" value="KAK3281716.1"/>
    <property type="molecule type" value="Genomic_DNA"/>
</dbReference>
<evidence type="ECO:0000256" key="2">
    <source>
        <dbReference type="ARBA" id="ARBA00004443"/>
    </source>
</evidence>
<evidence type="ECO:0000256" key="3">
    <source>
        <dbReference type="ARBA" id="ARBA00005119"/>
    </source>
</evidence>
<evidence type="ECO:0000313" key="19">
    <source>
        <dbReference type="EMBL" id="KAK3281716.1"/>
    </source>
</evidence>
<evidence type="ECO:0000256" key="15">
    <source>
        <dbReference type="ARBA" id="ARBA00023136"/>
    </source>
</evidence>
<evidence type="ECO:0000313" key="20">
    <source>
        <dbReference type="Proteomes" id="UP001190700"/>
    </source>
</evidence>
<comment type="pathway">
    <text evidence="4">Lipid metabolism.</text>
</comment>
<evidence type="ECO:0000256" key="9">
    <source>
        <dbReference type="ARBA" id="ARBA00022679"/>
    </source>
</evidence>
<keyword evidence="8" id="KW-0444">Lipid biosynthesis</keyword>
<evidence type="ECO:0000256" key="11">
    <source>
        <dbReference type="ARBA" id="ARBA00022792"/>
    </source>
</evidence>
<sequence>MNGVNMESSRRELAQALVHFPPIKHAFAYGSGVFGQKGALDMLRMVDYILVVDSPCEWHAHNLEQNQNHYSNLIRFIGPRGAVALAENVGAGVYFNSYVPWKNKLLKYGVIKKEALLEDLSCWSSLYVSGRMHKPVAHLIEDPAVMKANGMRTRHPPPESCASSLKLWLLEVPSHPYHVLGTK</sequence>
<dbReference type="AlphaFoldDB" id="A0AAE0LDS7"/>
<comment type="similarity">
    <text evidence="5">Belongs to the TAM41 family.</text>
</comment>
<comment type="pathway">
    <text evidence="3">Phospholipid metabolism; CDP-diacylglycerol biosynthesis; CDP-diacylglycerol from sn-glycerol 3-phosphate: step 3/3.</text>
</comment>
<accession>A0AAE0LDS7</accession>
<evidence type="ECO:0000256" key="17">
    <source>
        <dbReference type="ARBA" id="ARBA00023264"/>
    </source>
</evidence>
<keyword evidence="11" id="KW-0999">Mitochondrion inner membrane</keyword>
<keyword evidence="16" id="KW-0594">Phospholipid biosynthesis</keyword>
<dbReference type="GO" id="GO:0004605">
    <property type="term" value="F:phosphatidate cytidylyltransferase activity"/>
    <property type="evidence" value="ECO:0007669"/>
    <property type="project" value="UniProtKB-EC"/>
</dbReference>
<keyword evidence="9" id="KW-0808">Transferase</keyword>
<keyword evidence="20" id="KW-1185">Reference proteome</keyword>
<evidence type="ECO:0000256" key="7">
    <source>
        <dbReference type="ARBA" id="ARBA00018337"/>
    </source>
</evidence>
<evidence type="ECO:0000256" key="1">
    <source>
        <dbReference type="ARBA" id="ARBA00001946"/>
    </source>
</evidence>
<evidence type="ECO:0000256" key="16">
    <source>
        <dbReference type="ARBA" id="ARBA00023209"/>
    </source>
</evidence>
<evidence type="ECO:0000256" key="4">
    <source>
        <dbReference type="ARBA" id="ARBA00005189"/>
    </source>
</evidence>
<dbReference type="GO" id="GO:0032049">
    <property type="term" value="P:cardiolipin biosynthetic process"/>
    <property type="evidence" value="ECO:0007669"/>
    <property type="project" value="InterPro"/>
</dbReference>
<evidence type="ECO:0000256" key="14">
    <source>
        <dbReference type="ARBA" id="ARBA00023128"/>
    </source>
</evidence>
<keyword evidence="12" id="KW-0460">Magnesium</keyword>
<evidence type="ECO:0000256" key="12">
    <source>
        <dbReference type="ARBA" id="ARBA00022842"/>
    </source>
</evidence>
<evidence type="ECO:0000256" key="6">
    <source>
        <dbReference type="ARBA" id="ARBA00012487"/>
    </source>
</evidence>
<dbReference type="Proteomes" id="UP001190700">
    <property type="component" value="Unassembled WGS sequence"/>
</dbReference>